<feature type="region of interest" description="Disordered" evidence="4">
    <location>
        <begin position="871"/>
        <end position="895"/>
    </location>
</feature>
<dbReference type="PANTHER" id="PTHR15073:SF1">
    <property type="entry name" value="RETICULOCYTE-BINDING PROTEIN HOMOLOG 2A"/>
    <property type="match status" value="1"/>
</dbReference>
<dbReference type="OrthoDB" id="687730at2759"/>
<keyword evidence="2 3" id="KW-0175">Coiled coil</keyword>
<proteinExistence type="inferred from homology"/>
<dbReference type="GO" id="GO:0015630">
    <property type="term" value="C:microtubule cytoskeleton"/>
    <property type="evidence" value="ECO:0007669"/>
    <property type="project" value="TreeGrafter"/>
</dbReference>
<dbReference type="AlphaFoldDB" id="A0A267EFC0"/>
<comment type="caution">
    <text evidence="5">The sequence shown here is derived from an EMBL/GenBank/DDBJ whole genome shotgun (WGS) entry which is preliminary data.</text>
</comment>
<feature type="compositionally biased region" description="Low complexity" evidence="4">
    <location>
        <begin position="370"/>
        <end position="393"/>
    </location>
</feature>
<evidence type="ECO:0000313" key="5">
    <source>
        <dbReference type="EMBL" id="PAA60218.1"/>
    </source>
</evidence>
<evidence type="ECO:0000256" key="1">
    <source>
        <dbReference type="ARBA" id="ARBA00007525"/>
    </source>
</evidence>
<feature type="coiled-coil region" evidence="3">
    <location>
        <begin position="26"/>
        <end position="53"/>
    </location>
</feature>
<feature type="compositionally biased region" description="Polar residues" evidence="4">
    <location>
        <begin position="925"/>
        <end position="937"/>
    </location>
</feature>
<evidence type="ECO:0000256" key="3">
    <source>
        <dbReference type="SAM" id="Coils"/>
    </source>
</evidence>
<feature type="compositionally biased region" description="Basic and acidic residues" evidence="4">
    <location>
        <begin position="305"/>
        <end position="343"/>
    </location>
</feature>
<gene>
    <name evidence="5" type="ORF">BOX15_Mlig004584g1</name>
</gene>
<feature type="compositionally biased region" description="Basic and acidic residues" evidence="4">
    <location>
        <begin position="522"/>
        <end position="538"/>
    </location>
</feature>
<feature type="coiled-coil region" evidence="3">
    <location>
        <begin position="800"/>
        <end position="834"/>
    </location>
</feature>
<name>A0A267EFC0_9PLAT</name>
<feature type="compositionally biased region" description="Pro residues" evidence="4">
    <location>
        <begin position="482"/>
        <end position="496"/>
    </location>
</feature>
<evidence type="ECO:0000313" key="6">
    <source>
        <dbReference type="Proteomes" id="UP000215902"/>
    </source>
</evidence>
<feature type="region of interest" description="Disordered" evidence="4">
    <location>
        <begin position="920"/>
        <end position="951"/>
    </location>
</feature>
<dbReference type="EMBL" id="NIVC01002178">
    <property type="protein sequence ID" value="PAA60218.1"/>
    <property type="molecule type" value="Genomic_DNA"/>
</dbReference>
<feature type="region of interest" description="Disordered" evidence="4">
    <location>
        <begin position="464"/>
        <end position="548"/>
    </location>
</feature>
<comment type="similarity">
    <text evidence="1">Belongs to the MAP7 family.</text>
</comment>
<sequence length="951" mass="102552">MSIAFGMPDAPRPEGLVTDDELLDAVAGAVEQRAELRAEADRLRAALEDVGRARALGAGAVAACRDRLAEAFGRLAERGRSAAALADEVALLAAAKTAAEAAAASPEAAAEAAEAAPLRPLTAAVLEDLRQQLRWQEDTEAALEECGASVRLSDASPAHHLAQLRARWSDTEAQLARSRARLAELESRAGSDLTELGERLRRDWEARLADALEAAAAEARRERAAAVEAAVAAEAERRREAAEREAAGQRAALADLEEALKRRHDEEAARGGALAKELEEVRQREADLRARLAEAEAGGEASDAAARKSDERREAEARELREQLRRLSAENRRLQDELEETRRQGGRLQTDLESARSEADSMRSRHELQQRQLEQQLAEQQRLQQQQQQKQAEPSNASVKTVDPTPTPPIEAPPPPPLAPAEASGDLQSTKAKLDAAEAEAASLRRENAGIRAELGRLATRLAEAEAAAATPAAAAASRAAQPPPPPQQQPSPQPPRSTAELEACRRRQRNAEAEAAAANARADKLTELTERQRDRLAESAAQLEKQRGVIKKLKSTLEARDAQAKELQQQLRQQADRISSNSAAKAKAAEAAEAAAEAAEARADSGTVESELAALGHQCRGERHADIIRHQREALSELRQRLKDLELGRPTTNSHDHTVQQVALLKRELAEMRSRQALAETGRYSQTPTGLAGDLDKELGSTGLARIATTNAELQTERSTHAQATASLEASERCYLSLVSALTGALRLTGPLPGQLPMSQAADVAERRRLTSERDKAAELIAERVRQMRERAERKDQLLEGYDGDLARLRQALQLAEARSAQVDALAEQLRARTEESELLRASLGQAKAATANGGGGGGGGATSAIVAKSRPRPAEAAPAADDSDGEEKEAARKRAIRERMKRKDYEIASLKAELRSREKDLRNTSTKLSRLQTSLGLPHESELLGGGEV</sequence>
<evidence type="ECO:0000256" key="2">
    <source>
        <dbReference type="ARBA" id="ARBA00023054"/>
    </source>
</evidence>
<protein>
    <submittedName>
        <fullName evidence="5">Uncharacterized protein</fullName>
    </submittedName>
</protein>
<dbReference type="Proteomes" id="UP000215902">
    <property type="component" value="Unassembled WGS sequence"/>
</dbReference>
<dbReference type="InterPro" id="IPR051483">
    <property type="entry name" value="MAP7_domain-containing"/>
</dbReference>
<feature type="compositionally biased region" description="Pro residues" evidence="4">
    <location>
        <begin position="405"/>
        <end position="419"/>
    </location>
</feature>
<feature type="region of interest" description="Disordered" evidence="4">
    <location>
        <begin position="292"/>
        <end position="450"/>
    </location>
</feature>
<dbReference type="PANTHER" id="PTHR15073">
    <property type="entry name" value="MICROTUBULE-ASSOCIATED PROTEIN"/>
    <property type="match status" value="1"/>
</dbReference>
<keyword evidence="6" id="KW-1185">Reference proteome</keyword>
<feature type="compositionally biased region" description="Basic and acidic residues" evidence="4">
    <location>
        <begin position="503"/>
        <end position="513"/>
    </location>
</feature>
<reference evidence="5 6" key="1">
    <citation type="submission" date="2017-06" db="EMBL/GenBank/DDBJ databases">
        <title>A platform for efficient transgenesis in Macrostomum lignano, a flatworm model organism for stem cell research.</title>
        <authorList>
            <person name="Berezikov E."/>
        </authorList>
    </citation>
    <scope>NUCLEOTIDE SEQUENCE [LARGE SCALE GENOMIC DNA]</scope>
    <source>
        <strain evidence="5">DV1</strain>
        <tissue evidence="5">Whole organism</tissue>
    </source>
</reference>
<accession>A0A267EFC0</accession>
<feature type="compositionally biased region" description="Low complexity" evidence="4">
    <location>
        <begin position="464"/>
        <end position="481"/>
    </location>
</feature>
<dbReference type="GO" id="GO:0000226">
    <property type="term" value="P:microtubule cytoskeleton organization"/>
    <property type="evidence" value="ECO:0007669"/>
    <property type="project" value="TreeGrafter"/>
</dbReference>
<feature type="compositionally biased region" description="Basic and acidic residues" evidence="4">
    <location>
        <begin position="353"/>
        <end position="369"/>
    </location>
</feature>
<evidence type="ECO:0000256" key="4">
    <source>
        <dbReference type="SAM" id="MobiDB-lite"/>
    </source>
</evidence>
<feature type="compositionally biased region" description="Low complexity" evidence="4">
    <location>
        <begin position="295"/>
        <end position="304"/>
    </location>
</feature>
<feature type="region of interest" description="Disordered" evidence="4">
    <location>
        <begin position="565"/>
        <end position="585"/>
    </location>
</feature>
<organism evidence="5 6">
    <name type="scientific">Macrostomum lignano</name>
    <dbReference type="NCBI Taxonomy" id="282301"/>
    <lineage>
        <taxon>Eukaryota</taxon>
        <taxon>Metazoa</taxon>
        <taxon>Spiralia</taxon>
        <taxon>Lophotrochozoa</taxon>
        <taxon>Platyhelminthes</taxon>
        <taxon>Rhabditophora</taxon>
        <taxon>Macrostomorpha</taxon>
        <taxon>Macrostomida</taxon>
        <taxon>Macrostomidae</taxon>
        <taxon>Macrostomum</taxon>
    </lineage>
</organism>